<proteinExistence type="predicted"/>
<evidence type="ECO:0000256" key="1">
    <source>
        <dbReference type="SAM" id="SignalP"/>
    </source>
</evidence>
<dbReference type="Proteomes" id="UP000683417">
    <property type="component" value="Unassembled WGS sequence"/>
</dbReference>
<reference evidence="2" key="1">
    <citation type="submission" date="2020-10" db="EMBL/GenBank/DDBJ databases">
        <authorList>
            <person name="Muller C M."/>
        </authorList>
    </citation>
    <scope>NUCLEOTIDE SEQUENCE</scope>
    <source>
        <strain evidence="2">THUN-12</strain>
    </source>
</reference>
<sequence>MLAQSFHFTEILIVAYLHLYFGSASSVGSNTVDHTADSSYYLCAGTSFSNRAVEINRQLACERLHNADPISNFPAKLEDNRLFDGAPDALIVWPIMNEETTYRTRVPGKMRIVIDLDCNLAGLIIRYENAVQRCIKLSSNAEVDSTGPDLDTYKGYNCSNTFFSSAYVEETIAKAVNTFERRLPTIYRNKFPKLGYCRSTKQRTFSWPLLVDHTPYNSGETAKNSRIYFVEFSVNMSIKRVLRRSHDIETCPIIRTVILPDANAKSLAHTHRENEGRRQMAVCLGQSFSSSYLRLNKEKAIRDYAQFYANKHKNYRYPRHSSQFNRKMTSSEWFWPLRHTEKALKRNNLNVSYILVLTGRDKFKGVFYRHDGKLKECKLEDEVEDQRKVGVEGCERDGNISGLDLNKPLGCWECWKSEGCLCPHKNQDEMTEDCISPVE</sequence>
<accession>A0A9W4DBQ4</accession>
<evidence type="ECO:0000313" key="3">
    <source>
        <dbReference type="Proteomes" id="UP000683417"/>
    </source>
</evidence>
<gene>
    <name evidence="2" type="ORF">BGTH12_LOCUS6273</name>
</gene>
<organism evidence="2 3">
    <name type="scientific">Blumeria graminis f. sp. triticale</name>
    <dbReference type="NCBI Taxonomy" id="1689686"/>
    <lineage>
        <taxon>Eukaryota</taxon>
        <taxon>Fungi</taxon>
        <taxon>Dikarya</taxon>
        <taxon>Ascomycota</taxon>
        <taxon>Pezizomycotina</taxon>
        <taxon>Leotiomycetes</taxon>
        <taxon>Erysiphales</taxon>
        <taxon>Erysiphaceae</taxon>
        <taxon>Blumeria</taxon>
    </lineage>
</organism>
<dbReference type="AlphaFoldDB" id="A0A9W4DBQ4"/>
<keyword evidence="1" id="KW-0732">Signal</keyword>
<dbReference type="EMBL" id="CAJHIT010000009">
    <property type="protein sequence ID" value="CAD6504915.1"/>
    <property type="molecule type" value="Genomic_DNA"/>
</dbReference>
<name>A0A9W4DBQ4_BLUGR</name>
<feature type="chain" id="PRO_5040998869" evidence="1">
    <location>
        <begin position="25"/>
        <end position="439"/>
    </location>
</feature>
<evidence type="ECO:0000313" key="2">
    <source>
        <dbReference type="EMBL" id="CAD6504915.1"/>
    </source>
</evidence>
<comment type="caution">
    <text evidence="2">The sequence shown here is derived from an EMBL/GenBank/DDBJ whole genome shotgun (WGS) entry which is preliminary data.</text>
</comment>
<feature type="signal peptide" evidence="1">
    <location>
        <begin position="1"/>
        <end position="24"/>
    </location>
</feature>
<protein>
    <submittedName>
        <fullName evidence="2">BgTH12-00415</fullName>
    </submittedName>
</protein>